<dbReference type="EMBL" id="CM037154">
    <property type="protein sequence ID" value="KAH7859781.1"/>
    <property type="molecule type" value="Genomic_DNA"/>
</dbReference>
<evidence type="ECO:0000313" key="1">
    <source>
        <dbReference type="EMBL" id="KAH7859781.1"/>
    </source>
</evidence>
<dbReference type="Proteomes" id="UP000828048">
    <property type="component" value="Chromosome 4"/>
</dbReference>
<protein>
    <submittedName>
        <fullName evidence="1">Uncharacterized protein</fullName>
    </submittedName>
</protein>
<accession>A0ACB7Z1X8</accession>
<gene>
    <name evidence="1" type="ORF">Vadar_005404</name>
</gene>
<name>A0ACB7Z1X8_9ERIC</name>
<organism evidence="1 2">
    <name type="scientific">Vaccinium darrowii</name>
    <dbReference type="NCBI Taxonomy" id="229202"/>
    <lineage>
        <taxon>Eukaryota</taxon>
        <taxon>Viridiplantae</taxon>
        <taxon>Streptophyta</taxon>
        <taxon>Embryophyta</taxon>
        <taxon>Tracheophyta</taxon>
        <taxon>Spermatophyta</taxon>
        <taxon>Magnoliopsida</taxon>
        <taxon>eudicotyledons</taxon>
        <taxon>Gunneridae</taxon>
        <taxon>Pentapetalae</taxon>
        <taxon>asterids</taxon>
        <taxon>Ericales</taxon>
        <taxon>Ericaceae</taxon>
        <taxon>Vaccinioideae</taxon>
        <taxon>Vaccinieae</taxon>
        <taxon>Vaccinium</taxon>
    </lineage>
</organism>
<proteinExistence type="predicted"/>
<sequence>MQRTTETIKAVNDSTCISPIPSGSSMQQMGGTSAGGYYNHMAYNQSSKDRNDNKLKQAESSLRTVMYLSCWGPN</sequence>
<keyword evidence="2" id="KW-1185">Reference proteome</keyword>
<reference evidence="1 2" key="1">
    <citation type="journal article" date="2021" name="Hortic Res">
        <title>High-quality reference genome and annotation aids understanding of berry development for evergreen blueberry (Vaccinium darrowii).</title>
        <authorList>
            <person name="Yu J."/>
            <person name="Hulse-Kemp A.M."/>
            <person name="Babiker E."/>
            <person name="Staton M."/>
        </authorList>
    </citation>
    <scope>NUCLEOTIDE SEQUENCE [LARGE SCALE GENOMIC DNA]</scope>
    <source>
        <strain evidence="2">cv. NJ 8807/NJ 8810</strain>
        <tissue evidence="1">Young leaf</tissue>
    </source>
</reference>
<evidence type="ECO:0000313" key="2">
    <source>
        <dbReference type="Proteomes" id="UP000828048"/>
    </source>
</evidence>
<comment type="caution">
    <text evidence="1">The sequence shown here is derived from an EMBL/GenBank/DDBJ whole genome shotgun (WGS) entry which is preliminary data.</text>
</comment>